<dbReference type="InterPro" id="IPR006317">
    <property type="entry name" value="Ubiquinol_cyt_c_Rdtase_Fe-S-su"/>
</dbReference>
<dbReference type="PANTHER" id="PTHR10134">
    <property type="entry name" value="CYTOCHROME B-C1 COMPLEX SUBUNIT RIESKE, MITOCHONDRIAL"/>
    <property type="match status" value="1"/>
</dbReference>
<comment type="subcellular location">
    <subcellularLocation>
        <location evidence="1">Membrane</location>
        <topology evidence="1">Single-pass membrane protein</topology>
    </subcellularLocation>
    <subcellularLocation>
        <location evidence="12">Mitochondrion inner membrane</location>
    </subcellularLocation>
</comment>
<sequence length="274" mass="29915">MNVITKSINVTPIARVCTTTISNGTSPATAIGKVQNSKIVIPSAITQSTAHSFVQDIFLRSIRINTGCAVGTQIQSKRLAHTDVQVPNFDDYRKDFLKDPTVKTNHHIPEKQNFAYLVAAGTGLATAYVAKGVVTDVVSTMAASADVLAVSKIEVKINNIPEGQSMVFKWRGKPLFIRHRGAKEIAKEESVDISTLRDPQHDRERVQRAEWLIVLGICTHLGCVPIANAGDFGGYYCPCHGSHYDASGRIRKGPAPLNLEVPYYEFQDDIVVVG</sequence>
<dbReference type="InterPro" id="IPR036922">
    <property type="entry name" value="Rieske_2Fe-2S_sf"/>
</dbReference>
<evidence type="ECO:0000313" key="15">
    <source>
        <dbReference type="Proteomes" id="UP001168972"/>
    </source>
</evidence>
<evidence type="ECO:0000256" key="5">
    <source>
        <dbReference type="ARBA" id="ARBA00022723"/>
    </source>
</evidence>
<evidence type="ECO:0000256" key="2">
    <source>
        <dbReference type="ARBA" id="ARBA00010651"/>
    </source>
</evidence>
<keyword evidence="5" id="KW-0479">Metal-binding</keyword>
<comment type="cofactor">
    <cofactor evidence="11">
        <name>[2Fe-2S] cluster</name>
        <dbReference type="ChEBI" id="CHEBI:190135"/>
    </cofactor>
    <text evidence="11">Binds 1 [2Fe-2S] cluster per subunit.</text>
</comment>
<name>A0AA39KUP3_MICHY</name>
<evidence type="ECO:0000256" key="6">
    <source>
        <dbReference type="ARBA" id="ARBA00022989"/>
    </source>
</evidence>
<dbReference type="PRINTS" id="PR00162">
    <property type="entry name" value="RIESKE"/>
</dbReference>
<evidence type="ECO:0000256" key="4">
    <source>
        <dbReference type="ARBA" id="ARBA00022714"/>
    </source>
</evidence>
<evidence type="ECO:0000259" key="13">
    <source>
        <dbReference type="PROSITE" id="PS51296"/>
    </source>
</evidence>
<evidence type="ECO:0000256" key="10">
    <source>
        <dbReference type="ARBA" id="ARBA00023157"/>
    </source>
</evidence>
<comment type="catalytic activity">
    <reaction evidence="11">
        <text>a quinol + 2 Fe(III)-[cytochrome c](out) = a quinone + 2 Fe(II)-[cytochrome c](out) + 2 H(+)(out)</text>
        <dbReference type="Rhea" id="RHEA:11484"/>
        <dbReference type="Rhea" id="RHEA-COMP:10350"/>
        <dbReference type="Rhea" id="RHEA-COMP:14399"/>
        <dbReference type="ChEBI" id="CHEBI:15378"/>
        <dbReference type="ChEBI" id="CHEBI:24646"/>
        <dbReference type="ChEBI" id="CHEBI:29033"/>
        <dbReference type="ChEBI" id="CHEBI:29034"/>
        <dbReference type="ChEBI" id="CHEBI:132124"/>
        <dbReference type="EC" id="7.1.1.8"/>
    </reaction>
</comment>
<keyword evidence="11" id="KW-0249">Electron transport</keyword>
<dbReference type="InterPro" id="IPR015248">
    <property type="entry name" value="UQCRFS1_N"/>
</dbReference>
<dbReference type="SUPFAM" id="SSF50022">
    <property type="entry name" value="ISP domain"/>
    <property type="match status" value="1"/>
</dbReference>
<accession>A0AA39KUP3</accession>
<dbReference type="GO" id="GO:0008121">
    <property type="term" value="F:quinol-cytochrome-c reductase activity"/>
    <property type="evidence" value="ECO:0007669"/>
    <property type="project" value="UniProtKB-EC"/>
</dbReference>
<dbReference type="Gene3D" id="2.102.10.10">
    <property type="entry name" value="Rieske [2Fe-2S] iron-sulphur domain"/>
    <property type="match status" value="1"/>
</dbReference>
<dbReference type="InterPro" id="IPR014349">
    <property type="entry name" value="Rieske_Fe-S_prot"/>
</dbReference>
<dbReference type="InterPro" id="IPR037008">
    <property type="entry name" value="bc1_Rieske_TM_sf"/>
</dbReference>
<dbReference type="FunFam" id="2.102.10.10:FF:000001">
    <property type="entry name" value="Cytochrome b-c1 complex subunit Rieske, mitochondrial"/>
    <property type="match status" value="1"/>
</dbReference>
<dbReference type="Gene3D" id="1.20.5.270">
    <property type="entry name" value="Ubiquinol cytochrome reductase, transmembrane domain"/>
    <property type="match status" value="1"/>
</dbReference>
<keyword evidence="6" id="KW-1133">Transmembrane helix</keyword>
<evidence type="ECO:0000256" key="3">
    <source>
        <dbReference type="ARBA" id="ARBA00022692"/>
    </source>
</evidence>
<keyword evidence="7" id="KW-0408">Iron</keyword>
<dbReference type="InterPro" id="IPR017941">
    <property type="entry name" value="Rieske_2Fe-2S"/>
</dbReference>
<comment type="similarity">
    <text evidence="2">Belongs to the Rieske iron-sulfur protein family.</text>
</comment>
<proteinExistence type="inferred from homology"/>
<keyword evidence="11" id="KW-0813">Transport</keyword>
<dbReference type="NCBIfam" id="TIGR01416">
    <property type="entry name" value="Rieske_proteo"/>
    <property type="match status" value="1"/>
</dbReference>
<dbReference type="Proteomes" id="UP001168972">
    <property type="component" value="Unassembled WGS sequence"/>
</dbReference>
<dbReference type="AlphaFoldDB" id="A0AA39KUP3"/>
<evidence type="ECO:0000256" key="7">
    <source>
        <dbReference type="ARBA" id="ARBA00023004"/>
    </source>
</evidence>
<reference evidence="14" key="2">
    <citation type="submission" date="2023-03" db="EMBL/GenBank/DDBJ databases">
        <authorList>
            <person name="Inwood S.N."/>
            <person name="Skelly J.G."/>
            <person name="Guhlin J."/>
            <person name="Harrop T.W.R."/>
            <person name="Goldson S.G."/>
            <person name="Dearden P.K."/>
        </authorList>
    </citation>
    <scope>NUCLEOTIDE SEQUENCE</scope>
    <source>
        <strain evidence="14">Lincoln</strain>
        <tissue evidence="14">Whole body</tissue>
    </source>
</reference>
<keyword evidence="10" id="KW-1015">Disulfide bond</keyword>
<evidence type="ECO:0000256" key="1">
    <source>
        <dbReference type="ARBA" id="ARBA00004167"/>
    </source>
</evidence>
<organism evidence="14 15">
    <name type="scientific">Microctonus hyperodae</name>
    <name type="common">Parasitoid wasp</name>
    <dbReference type="NCBI Taxonomy" id="165561"/>
    <lineage>
        <taxon>Eukaryota</taxon>
        <taxon>Metazoa</taxon>
        <taxon>Ecdysozoa</taxon>
        <taxon>Arthropoda</taxon>
        <taxon>Hexapoda</taxon>
        <taxon>Insecta</taxon>
        <taxon>Pterygota</taxon>
        <taxon>Neoptera</taxon>
        <taxon>Endopterygota</taxon>
        <taxon>Hymenoptera</taxon>
        <taxon>Apocrita</taxon>
        <taxon>Ichneumonoidea</taxon>
        <taxon>Braconidae</taxon>
        <taxon>Euphorinae</taxon>
        <taxon>Microctonus</taxon>
    </lineage>
</organism>
<dbReference type="Pfam" id="PF00355">
    <property type="entry name" value="Rieske"/>
    <property type="match status" value="1"/>
</dbReference>
<evidence type="ECO:0000313" key="14">
    <source>
        <dbReference type="EMBL" id="KAK0174372.1"/>
    </source>
</evidence>
<keyword evidence="4" id="KW-0001">2Fe-2S</keyword>
<dbReference type="GO" id="GO:0051537">
    <property type="term" value="F:2 iron, 2 sulfur cluster binding"/>
    <property type="evidence" value="ECO:0007669"/>
    <property type="project" value="UniProtKB-KW"/>
</dbReference>
<evidence type="ECO:0000256" key="12">
    <source>
        <dbReference type="RuleBase" id="RU004495"/>
    </source>
</evidence>
<dbReference type="Pfam" id="PF02921">
    <property type="entry name" value="UCR_TM"/>
    <property type="match status" value="1"/>
</dbReference>
<dbReference type="EMBL" id="JAQQBR010000006">
    <property type="protein sequence ID" value="KAK0174372.1"/>
    <property type="molecule type" value="Genomic_DNA"/>
</dbReference>
<keyword evidence="12" id="KW-0679">Respiratory chain</keyword>
<keyword evidence="15" id="KW-1185">Reference proteome</keyword>
<dbReference type="GO" id="GO:0005743">
    <property type="term" value="C:mitochondrial inner membrane"/>
    <property type="evidence" value="ECO:0007669"/>
    <property type="project" value="UniProtKB-SubCell"/>
</dbReference>
<gene>
    <name evidence="14" type="ORF">PV327_010149</name>
</gene>
<dbReference type="SUPFAM" id="SSF81502">
    <property type="entry name" value="ISP transmembrane anchor"/>
    <property type="match status" value="1"/>
</dbReference>
<dbReference type="Pfam" id="PF09165">
    <property type="entry name" value="Ubiq-Cytc-red_N"/>
    <property type="match status" value="1"/>
</dbReference>
<dbReference type="InterPro" id="IPR005805">
    <property type="entry name" value="Rieske_Fe-S_prot_C"/>
</dbReference>
<protein>
    <recommendedName>
        <fullName evidence="11">Cytochrome b-c1 complex subunit Rieske, mitochondrial</fullName>
        <ecNumber evidence="11">7.1.1.8</ecNumber>
    </recommendedName>
</protein>
<dbReference type="PROSITE" id="PS51296">
    <property type="entry name" value="RIESKE"/>
    <property type="match status" value="1"/>
</dbReference>
<reference evidence="14" key="1">
    <citation type="journal article" date="2023" name="bioRxiv">
        <title>Scaffold-level genome assemblies of two parasitoid biocontrol wasps reveal the parthenogenesis mechanism and an associated novel virus.</title>
        <authorList>
            <person name="Inwood S."/>
            <person name="Skelly J."/>
            <person name="Guhlin J."/>
            <person name="Harrop T."/>
            <person name="Goldson S."/>
            <person name="Dearden P."/>
        </authorList>
    </citation>
    <scope>NUCLEOTIDE SEQUENCE</scope>
    <source>
        <strain evidence="14">Lincoln</strain>
        <tissue evidence="14">Whole body</tissue>
    </source>
</reference>
<evidence type="ECO:0000256" key="11">
    <source>
        <dbReference type="RuleBase" id="RU004494"/>
    </source>
</evidence>
<keyword evidence="8" id="KW-0411">Iron-sulfur</keyword>
<comment type="miscellaneous">
    <text evidence="11">The Rieske protein is a high potential 2Fe-2S protein.</text>
</comment>
<comment type="caution">
    <text evidence="14">The sequence shown here is derived from an EMBL/GenBank/DDBJ whole genome shotgun (WGS) entry which is preliminary data.</text>
</comment>
<keyword evidence="12" id="KW-0496">Mitochondrion</keyword>
<dbReference type="GO" id="GO:0046872">
    <property type="term" value="F:metal ion binding"/>
    <property type="evidence" value="ECO:0007669"/>
    <property type="project" value="UniProtKB-KW"/>
</dbReference>
<evidence type="ECO:0000256" key="8">
    <source>
        <dbReference type="ARBA" id="ARBA00023014"/>
    </source>
</evidence>
<dbReference type="InterPro" id="IPR004192">
    <property type="entry name" value="Rieske_TM"/>
</dbReference>
<keyword evidence="9" id="KW-0472">Membrane</keyword>
<dbReference type="EC" id="7.1.1.8" evidence="11"/>
<keyword evidence="3" id="KW-0812">Transmembrane</keyword>
<evidence type="ECO:0000256" key="9">
    <source>
        <dbReference type="ARBA" id="ARBA00023136"/>
    </source>
</evidence>
<dbReference type="CDD" id="cd03470">
    <property type="entry name" value="Rieske_cytochrome_bc1"/>
    <property type="match status" value="1"/>
</dbReference>
<feature type="domain" description="Rieske" evidence="13">
    <location>
        <begin position="205"/>
        <end position="273"/>
    </location>
</feature>